<protein>
    <submittedName>
        <fullName evidence="2">Uncharacterized protein</fullName>
    </submittedName>
</protein>
<keyword evidence="3" id="KW-1185">Reference proteome</keyword>
<evidence type="ECO:0000313" key="2">
    <source>
        <dbReference type="EMBL" id="KAK4415123.1"/>
    </source>
</evidence>
<dbReference type="AlphaFoldDB" id="A0AAE1XPH3"/>
<accession>A0AAE1XPH3</accession>
<name>A0AAE1XPH3_9LAMI</name>
<gene>
    <name evidence="2" type="ORF">Salat_2619500</name>
</gene>
<proteinExistence type="predicted"/>
<reference evidence="2" key="1">
    <citation type="submission" date="2020-06" db="EMBL/GenBank/DDBJ databases">
        <authorList>
            <person name="Li T."/>
            <person name="Hu X."/>
            <person name="Zhang T."/>
            <person name="Song X."/>
            <person name="Zhang H."/>
            <person name="Dai N."/>
            <person name="Sheng W."/>
            <person name="Hou X."/>
            <person name="Wei L."/>
        </authorList>
    </citation>
    <scope>NUCLEOTIDE SEQUENCE</scope>
    <source>
        <strain evidence="2">3651</strain>
        <tissue evidence="2">Leaf</tissue>
    </source>
</reference>
<feature type="region of interest" description="Disordered" evidence="1">
    <location>
        <begin position="228"/>
        <end position="267"/>
    </location>
</feature>
<reference evidence="2" key="2">
    <citation type="journal article" date="2024" name="Plant">
        <title>Genomic evolution and insights into agronomic trait innovations of Sesamum species.</title>
        <authorList>
            <person name="Miao H."/>
            <person name="Wang L."/>
            <person name="Qu L."/>
            <person name="Liu H."/>
            <person name="Sun Y."/>
            <person name="Le M."/>
            <person name="Wang Q."/>
            <person name="Wei S."/>
            <person name="Zheng Y."/>
            <person name="Lin W."/>
            <person name="Duan Y."/>
            <person name="Cao H."/>
            <person name="Xiong S."/>
            <person name="Wang X."/>
            <person name="Wei L."/>
            <person name="Li C."/>
            <person name="Ma Q."/>
            <person name="Ju M."/>
            <person name="Zhao R."/>
            <person name="Li G."/>
            <person name="Mu C."/>
            <person name="Tian Q."/>
            <person name="Mei H."/>
            <person name="Zhang T."/>
            <person name="Gao T."/>
            <person name="Zhang H."/>
        </authorList>
    </citation>
    <scope>NUCLEOTIDE SEQUENCE</scope>
    <source>
        <strain evidence="2">3651</strain>
    </source>
</reference>
<comment type="caution">
    <text evidence="2">The sequence shown here is derived from an EMBL/GenBank/DDBJ whole genome shotgun (WGS) entry which is preliminary data.</text>
</comment>
<evidence type="ECO:0000256" key="1">
    <source>
        <dbReference type="SAM" id="MobiDB-lite"/>
    </source>
</evidence>
<organism evidence="2 3">
    <name type="scientific">Sesamum alatum</name>
    <dbReference type="NCBI Taxonomy" id="300844"/>
    <lineage>
        <taxon>Eukaryota</taxon>
        <taxon>Viridiplantae</taxon>
        <taxon>Streptophyta</taxon>
        <taxon>Embryophyta</taxon>
        <taxon>Tracheophyta</taxon>
        <taxon>Spermatophyta</taxon>
        <taxon>Magnoliopsida</taxon>
        <taxon>eudicotyledons</taxon>
        <taxon>Gunneridae</taxon>
        <taxon>Pentapetalae</taxon>
        <taxon>asterids</taxon>
        <taxon>lamiids</taxon>
        <taxon>Lamiales</taxon>
        <taxon>Pedaliaceae</taxon>
        <taxon>Sesamum</taxon>
    </lineage>
</organism>
<evidence type="ECO:0000313" key="3">
    <source>
        <dbReference type="Proteomes" id="UP001293254"/>
    </source>
</evidence>
<dbReference type="Proteomes" id="UP001293254">
    <property type="component" value="Unassembled WGS sequence"/>
</dbReference>
<sequence>MRVLLPPLLRPLNLWGLMRRLICKLIGLSLLQRGEVCYRRLARVRGEISKASDLNVALSANAHARAPNWQVSDESSIFSSLLGETSFELYQACLLPRDVQALSDFHNVRLEMMVEKEKAYASGKFDHLNSPEYATVLKEACMNGAWDFMGYRAFKAAVMNQSTEDGLLNFYKCLDQLKHLKGIKEDFDMTQLSFFKDSKCKKYKKFCLVGPGWKDDEFVELANPLKNTSLDGLESEDSKLDNSDDDPEGAVESQDASNADGPTGPNV</sequence>
<dbReference type="EMBL" id="JACGWO010000011">
    <property type="protein sequence ID" value="KAK4415123.1"/>
    <property type="molecule type" value="Genomic_DNA"/>
</dbReference>